<accession>A0ABX2ZY58</accession>
<dbReference type="PIRSF" id="PIRSF020481">
    <property type="entry name" value="BAP"/>
    <property type="match status" value="1"/>
</dbReference>
<sequence>MSFNAIPLDNLPAPSAVEELSYEVLKQQWLDALIVKYPDAEGLLASDPLYKLVEVGAYREFLWRNRVNEQLKQSMLAFATDSNLDHHAASFNIERKTLIAATEETPAVYESDEELRTRVQLSNERRSTAGPRGQYISHTLDSHVDVLDAWAYKLNPGIVSVIVLSRVGDGAASSELLNAVTTYLNTEERRPMTDDIEVHSAEIKTYSIHAKVYLMAGPDPVPVLNLIQSNVEKYTKESHRLGFRVALSGIYSGIHIAGVERVELEGLDADIECTDLQAPYCTDITIEPIYA</sequence>
<dbReference type="PANTHER" id="PTHR35862">
    <property type="entry name" value="FELS-2 PROPHAGE PROTEIN"/>
    <property type="match status" value="1"/>
</dbReference>
<evidence type="ECO:0000313" key="3">
    <source>
        <dbReference type="Proteomes" id="UP000094329"/>
    </source>
</evidence>
<dbReference type="InterPro" id="IPR014507">
    <property type="entry name" value="Baseplate_assembly_J_pred"/>
</dbReference>
<protein>
    <recommendedName>
        <fullName evidence="1">Baseplate J-like central domain-containing protein</fullName>
    </recommendedName>
</protein>
<dbReference type="RefSeq" id="WP_069314019.1">
    <property type="nucleotide sequence ID" value="NZ_MDTU01000002.1"/>
</dbReference>
<name>A0ABX2ZY58_9GAMM</name>
<keyword evidence="3" id="KW-1185">Reference proteome</keyword>
<dbReference type="PANTHER" id="PTHR35862:SF1">
    <property type="entry name" value="FELS-2 PROPHAGE PROTEIN"/>
    <property type="match status" value="1"/>
</dbReference>
<evidence type="ECO:0000313" key="2">
    <source>
        <dbReference type="EMBL" id="ODN41554.1"/>
    </source>
</evidence>
<dbReference type="Pfam" id="PF26078">
    <property type="entry name" value="Baseplate_J_M"/>
    <property type="match status" value="1"/>
</dbReference>
<dbReference type="Proteomes" id="UP000094329">
    <property type="component" value="Unassembled WGS sequence"/>
</dbReference>
<gene>
    <name evidence="2" type="ORF">BGC07_15715</name>
</gene>
<feature type="domain" description="Baseplate J-like central" evidence="1">
    <location>
        <begin position="127"/>
        <end position="198"/>
    </location>
</feature>
<evidence type="ECO:0000259" key="1">
    <source>
        <dbReference type="Pfam" id="PF26078"/>
    </source>
</evidence>
<dbReference type="InterPro" id="IPR052726">
    <property type="entry name" value="Phage_Baseplate_Hub"/>
</dbReference>
<dbReference type="EMBL" id="MDTU01000002">
    <property type="protein sequence ID" value="ODN41554.1"/>
    <property type="molecule type" value="Genomic_DNA"/>
</dbReference>
<dbReference type="InterPro" id="IPR058531">
    <property type="entry name" value="Baseplate_J_M"/>
</dbReference>
<organism evidence="2 3">
    <name type="scientific">Piscirickettsia litoralis</name>
    <dbReference type="NCBI Taxonomy" id="1891921"/>
    <lineage>
        <taxon>Bacteria</taxon>
        <taxon>Pseudomonadati</taxon>
        <taxon>Pseudomonadota</taxon>
        <taxon>Gammaproteobacteria</taxon>
        <taxon>Thiotrichales</taxon>
        <taxon>Piscirickettsiaceae</taxon>
        <taxon>Piscirickettsia</taxon>
    </lineage>
</organism>
<reference evidence="2 3" key="1">
    <citation type="submission" date="2016-08" db="EMBL/GenBank/DDBJ databases">
        <title>Draft genome sequence of Candidatus Piscirickettsia litoralis, from seawater.</title>
        <authorList>
            <person name="Wan X."/>
            <person name="Lee A.J."/>
            <person name="Hou S."/>
            <person name="Donachie S.P."/>
        </authorList>
    </citation>
    <scope>NUCLEOTIDE SEQUENCE [LARGE SCALE GENOMIC DNA]</scope>
    <source>
        <strain evidence="2 3">Y2</strain>
    </source>
</reference>
<proteinExistence type="predicted"/>
<comment type="caution">
    <text evidence="2">The sequence shown here is derived from an EMBL/GenBank/DDBJ whole genome shotgun (WGS) entry which is preliminary data.</text>
</comment>